<organism evidence="2 3">
    <name type="scientific">Halogeometricum salsisoli</name>
    <dbReference type="NCBI Taxonomy" id="2950536"/>
    <lineage>
        <taxon>Archaea</taxon>
        <taxon>Methanobacteriati</taxon>
        <taxon>Methanobacteriota</taxon>
        <taxon>Stenosarchaea group</taxon>
        <taxon>Halobacteria</taxon>
        <taxon>Halobacteriales</taxon>
        <taxon>Haloferacaceae</taxon>
        <taxon>Halogeometricum</taxon>
    </lineage>
</organism>
<feature type="transmembrane region" description="Helical" evidence="1">
    <location>
        <begin position="20"/>
        <end position="47"/>
    </location>
</feature>
<dbReference type="EMBL" id="JAMQOP010000001">
    <property type="protein sequence ID" value="MDS0297396.1"/>
    <property type="molecule type" value="Genomic_DNA"/>
</dbReference>
<comment type="caution">
    <text evidence="2">The sequence shown here is derived from an EMBL/GenBank/DDBJ whole genome shotgun (WGS) entry which is preliminary data.</text>
</comment>
<dbReference type="Proteomes" id="UP001257060">
    <property type="component" value="Unassembled WGS sequence"/>
</dbReference>
<keyword evidence="1" id="KW-0472">Membrane</keyword>
<reference evidence="2 3" key="1">
    <citation type="submission" date="2022-06" db="EMBL/GenBank/DDBJ databases">
        <title>Halogeometricum sp. a new haloarchaeum isolate from saline soil.</title>
        <authorList>
            <person name="Strakova D."/>
            <person name="Galisteo C."/>
            <person name="Sanchez-Porro C."/>
            <person name="Ventosa A."/>
        </authorList>
    </citation>
    <scope>NUCLEOTIDE SEQUENCE [LARGE SCALE GENOMIC DNA]</scope>
    <source>
        <strain evidence="2 3">S1BR25-6</strain>
    </source>
</reference>
<evidence type="ECO:0000313" key="2">
    <source>
        <dbReference type="EMBL" id="MDS0297396.1"/>
    </source>
</evidence>
<sequence length="57" mass="6439">MWTLRKRESAAWTPSFAWTLAGLAHLVGAVFAPVLVVSVPSLSYYVYRRYGDERPPV</sequence>
<proteinExistence type="predicted"/>
<evidence type="ECO:0000256" key="1">
    <source>
        <dbReference type="SAM" id="Phobius"/>
    </source>
</evidence>
<accession>A0ABU2GA92</accession>
<protein>
    <submittedName>
        <fullName evidence="2">Uncharacterized protein</fullName>
    </submittedName>
</protein>
<name>A0ABU2GA92_9EURY</name>
<gene>
    <name evidence="2" type="ORF">NDI76_01405</name>
</gene>
<keyword evidence="1" id="KW-0812">Transmembrane</keyword>
<evidence type="ECO:0000313" key="3">
    <source>
        <dbReference type="Proteomes" id="UP001257060"/>
    </source>
</evidence>
<keyword evidence="1" id="KW-1133">Transmembrane helix</keyword>
<keyword evidence="3" id="KW-1185">Reference proteome</keyword>
<dbReference type="RefSeq" id="WP_310922187.1">
    <property type="nucleotide sequence ID" value="NZ_JAMQOP010000001.1"/>
</dbReference>